<evidence type="ECO:0000313" key="1">
    <source>
        <dbReference type="EMBL" id="KAF5395425.1"/>
    </source>
</evidence>
<reference evidence="1" key="1">
    <citation type="submission" date="2019-05" db="EMBL/GenBank/DDBJ databases">
        <title>Annotation for the trematode Paragonimus heterotremus.</title>
        <authorList>
            <person name="Choi Y.-J."/>
        </authorList>
    </citation>
    <scope>NUCLEOTIDE SEQUENCE</scope>
    <source>
        <strain evidence="1">LC</strain>
    </source>
</reference>
<proteinExistence type="predicted"/>
<protein>
    <submittedName>
        <fullName evidence="1">Uncharacterized protein</fullName>
    </submittedName>
</protein>
<gene>
    <name evidence="1" type="ORF">PHET_11955</name>
</gene>
<dbReference type="Proteomes" id="UP000748531">
    <property type="component" value="Unassembled WGS sequence"/>
</dbReference>
<dbReference type="EMBL" id="LUCH01013306">
    <property type="protein sequence ID" value="KAF5395425.1"/>
    <property type="molecule type" value="Genomic_DNA"/>
</dbReference>
<comment type="caution">
    <text evidence="1">The sequence shown here is derived from an EMBL/GenBank/DDBJ whole genome shotgun (WGS) entry which is preliminary data.</text>
</comment>
<evidence type="ECO:0000313" key="2">
    <source>
        <dbReference type="Proteomes" id="UP000748531"/>
    </source>
</evidence>
<keyword evidence="2" id="KW-1185">Reference proteome</keyword>
<name>A0A8J4WM04_9TREM</name>
<dbReference type="AlphaFoldDB" id="A0A8J4WM04"/>
<organism evidence="1 2">
    <name type="scientific">Paragonimus heterotremus</name>
    <dbReference type="NCBI Taxonomy" id="100268"/>
    <lineage>
        <taxon>Eukaryota</taxon>
        <taxon>Metazoa</taxon>
        <taxon>Spiralia</taxon>
        <taxon>Lophotrochozoa</taxon>
        <taxon>Platyhelminthes</taxon>
        <taxon>Trematoda</taxon>
        <taxon>Digenea</taxon>
        <taxon>Plagiorchiida</taxon>
        <taxon>Troglotremata</taxon>
        <taxon>Troglotrematidae</taxon>
        <taxon>Paragonimus</taxon>
    </lineage>
</organism>
<sequence length="35" mass="3736">MGIVAGCCLVCCPGDLQASHLSVTKLQTFTWNHCV</sequence>
<accession>A0A8J4WM04</accession>